<name>A0A438H414_VITVI</name>
<comment type="caution">
    <text evidence="1">The sequence shown here is derived from an EMBL/GenBank/DDBJ whole genome shotgun (WGS) entry which is preliminary data.</text>
</comment>
<sequence length="60" mass="6951">MKSEKKEEQIMDSSVWDKDREKQFLEVLGIACRCIDQDPRQRPSIDQVVSWLDAVGKEGV</sequence>
<dbReference type="Gene3D" id="1.10.510.10">
    <property type="entry name" value="Transferase(Phosphotransferase) domain 1"/>
    <property type="match status" value="1"/>
</dbReference>
<gene>
    <name evidence="1" type="primary">PSKR2_1</name>
    <name evidence="1" type="ORF">CK203_040872</name>
</gene>
<keyword evidence="1" id="KW-0675">Receptor</keyword>
<dbReference type="InterPro" id="IPR011009">
    <property type="entry name" value="Kinase-like_dom_sf"/>
</dbReference>
<evidence type="ECO:0000313" key="2">
    <source>
        <dbReference type="Proteomes" id="UP000288805"/>
    </source>
</evidence>
<dbReference type="AlphaFoldDB" id="A0A438H414"/>
<organism evidence="1 2">
    <name type="scientific">Vitis vinifera</name>
    <name type="common">Grape</name>
    <dbReference type="NCBI Taxonomy" id="29760"/>
    <lineage>
        <taxon>Eukaryota</taxon>
        <taxon>Viridiplantae</taxon>
        <taxon>Streptophyta</taxon>
        <taxon>Embryophyta</taxon>
        <taxon>Tracheophyta</taxon>
        <taxon>Spermatophyta</taxon>
        <taxon>Magnoliopsida</taxon>
        <taxon>eudicotyledons</taxon>
        <taxon>Gunneridae</taxon>
        <taxon>Pentapetalae</taxon>
        <taxon>rosids</taxon>
        <taxon>Vitales</taxon>
        <taxon>Vitaceae</taxon>
        <taxon>Viteae</taxon>
        <taxon>Vitis</taxon>
    </lineage>
</organism>
<evidence type="ECO:0000313" key="1">
    <source>
        <dbReference type="EMBL" id="RVW79316.1"/>
    </source>
</evidence>
<dbReference type="EMBL" id="QGNW01000282">
    <property type="protein sequence ID" value="RVW79316.1"/>
    <property type="molecule type" value="Genomic_DNA"/>
</dbReference>
<dbReference type="SUPFAM" id="SSF56112">
    <property type="entry name" value="Protein kinase-like (PK-like)"/>
    <property type="match status" value="1"/>
</dbReference>
<dbReference type="Proteomes" id="UP000288805">
    <property type="component" value="Unassembled WGS sequence"/>
</dbReference>
<protein>
    <submittedName>
        <fullName evidence="1">Phytosulfokine receptor 2</fullName>
    </submittedName>
</protein>
<proteinExistence type="predicted"/>
<reference evidence="1 2" key="1">
    <citation type="journal article" date="2018" name="PLoS Genet.">
        <title>Population sequencing reveals clonal diversity and ancestral inbreeding in the grapevine cultivar Chardonnay.</title>
        <authorList>
            <person name="Roach M.J."/>
            <person name="Johnson D.L."/>
            <person name="Bohlmann J."/>
            <person name="van Vuuren H.J."/>
            <person name="Jones S.J."/>
            <person name="Pretorius I.S."/>
            <person name="Schmidt S.A."/>
            <person name="Borneman A.R."/>
        </authorList>
    </citation>
    <scope>NUCLEOTIDE SEQUENCE [LARGE SCALE GENOMIC DNA]</scope>
    <source>
        <strain evidence="2">cv. Chardonnay</strain>
        <tissue evidence="1">Leaf</tissue>
    </source>
</reference>
<accession>A0A438H414</accession>